<keyword evidence="1" id="KW-0646">Protease inhibitor</keyword>
<dbReference type="SUPFAM" id="SSF54403">
    <property type="entry name" value="Cystatin/monellin"/>
    <property type="match status" value="1"/>
</dbReference>
<dbReference type="Pfam" id="PF16845">
    <property type="entry name" value="SQAPI"/>
    <property type="match status" value="1"/>
</dbReference>
<evidence type="ECO:0000313" key="5">
    <source>
        <dbReference type="Proteomes" id="UP000653305"/>
    </source>
</evidence>
<evidence type="ECO:0000256" key="1">
    <source>
        <dbReference type="ARBA" id="ARBA00022690"/>
    </source>
</evidence>
<dbReference type="AlphaFoldDB" id="A0A830CMG9"/>
<accession>A0A830CMG9</accession>
<name>A0A830CMG9_9LAMI</name>
<dbReference type="OrthoDB" id="1100594at2759"/>
<evidence type="ECO:0000259" key="3">
    <source>
        <dbReference type="Pfam" id="PF16845"/>
    </source>
</evidence>
<gene>
    <name evidence="4" type="ORF">PHJA_001770600</name>
</gene>
<keyword evidence="5" id="KW-1185">Reference proteome</keyword>
<sequence>MYSFQDAASSAAAPGDFQRIKNLTDPSVVKIAKFAVAAHNKQPKTTKMELARIIGGRVRVADGLTYRLTISTMGKGSITKKIEIYSASVFQKLGGKVLKLISFQKKFKNRNIFFFSFFIDTPETTYWNG</sequence>
<proteinExistence type="predicted"/>
<keyword evidence="2" id="KW-0789">Thiol protease inhibitor</keyword>
<evidence type="ECO:0000256" key="2">
    <source>
        <dbReference type="ARBA" id="ARBA00022704"/>
    </source>
</evidence>
<reference evidence="4" key="1">
    <citation type="submission" date="2020-07" db="EMBL/GenBank/DDBJ databases">
        <title>Ethylene signaling mediates host invasion by parasitic plants.</title>
        <authorList>
            <person name="Yoshida S."/>
        </authorList>
    </citation>
    <scope>NUCLEOTIDE SEQUENCE</scope>
    <source>
        <strain evidence="4">Okayama</strain>
    </source>
</reference>
<dbReference type="EMBL" id="BMAC01000429">
    <property type="protein sequence ID" value="GFP96265.1"/>
    <property type="molecule type" value="Genomic_DNA"/>
</dbReference>
<dbReference type="Gene3D" id="3.10.450.10">
    <property type="match status" value="1"/>
</dbReference>
<dbReference type="PANTHER" id="PTHR47364">
    <property type="entry name" value="CYSTEINE PROTEINASE INHIBITOR 5"/>
    <property type="match status" value="1"/>
</dbReference>
<protein>
    <submittedName>
        <fullName evidence="4">Cysteine proteinase inhibitor 6</fullName>
    </submittedName>
</protein>
<comment type="caution">
    <text evidence="4">The sequence shown here is derived from an EMBL/GenBank/DDBJ whole genome shotgun (WGS) entry which is preliminary data.</text>
</comment>
<feature type="domain" description="Cystatin" evidence="3">
    <location>
        <begin position="20"/>
        <end position="105"/>
    </location>
</feature>
<organism evidence="4 5">
    <name type="scientific">Phtheirospermum japonicum</name>
    <dbReference type="NCBI Taxonomy" id="374723"/>
    <lineage>
        <taxon>Eukaryota</taxon>
        <taxon>Viridiplantae</taxon>
        <taxon>Streptophyta</taxon>
        <taxon>Embryophyta</taxon>
        <taxon>Tracheophyta</taxon>
        <taxon>Spermatophyta</taxon>
        <taxon>Magnoliopsida</taxon>
        <taxon>eudicotyledons</taxon>
        <taxon>Gunneridae</taxon>
        <taxon>Pentapetalae</taxon>
        <taxon>asterids</taxon>
        <taxon>lamiids</taxon>
        <taxon>Lamiales</taxon>
        <taxon>Orobanchaceae</taxon>
        <taxon>Orobanchaceae incertae sedis</taxon>
        <taxon>Phtheirospermum</taxon>
    </lineage>
</organism>
<dbReference type="InterPro" id="IPR046350">
    <property type="entry name" value="Cystatin_sf"/>
</dbReference>
<dbReference type="Proteomes" id="UP000653305">
    <property type="component" value="Unassembled WGS sequence"/>
</dbReference>
<dbReference type="InterPro" id="IPR000010">
    <property type="entry name" value="Cystatin_dom"/>
</dbReference>
<dbReference type="PANTHER" id="PTHR47364:SF11">
    <property type="entry name" value="CYSTEINE PROTEINASE INHIBITOR 5-LIKE"/>
    <property type="match status" value="1"/>
</dbReference>
<dbReference type="GO" id="GO:0004869">
    <property type="term" value="F:cysteine-type endopeptidase inhibitor activity"/>
    <property type="evidence" value="ECO:0007669"/>
    <property type="project" value="UniProtKB-KW"/>
</dbReference>
<dbReference type="CDD" id="cd00042">
    <property type="entry name" value="CY"/>
    <property type="match status" value="1"/>
</dbReference>
<evidence type="ECO:0000313" key="4">
    <source>
        <dbReference type="EMBL" id="GFP96265.1"/>
    </source>
</evidence>